<proteinExistence type="predicted"/>
<gene>
    <name evidence="1" type="ORF">MTR65_19930</name>
</gene>
<comment type="caution">
    <text evidence="1">The sequence shown here is derived from an EMBL/GenBank/DDBJ whole genome shotgun (WGS) entry which is preliminary data.</text>
</comment>
<dbReference type="RefSeq" id="WP_243803334.1">
    <property type="nucleotide sequence ID" value="NZ_JALHAT010000079.1"/>
</dbReference>
<evidence type="ECO:0000313" key="2">
    <source>
        <dbReference type="Proteomes" id="UP001162802"/>
    </source>
</evidence>
<sequence>MTIPAETRSRLYILQARPPAMLSQSPEGGEVETLFEDLGATPDGIQVDAEAGYLYWTNMGPDFEAFDGTLERSRLDGSEHEVILGNGKLGTPKQLYLDREEGWFYWSERETMRVMRCRLDGSDLEVLVQRGQSPADNADVKRHCVGIAVDNARGCIYWTQKGNDNAGEGRIFRAPIALPEGATPENRQDIELLAEGLPEPIDLHLTRDGKILYWTDRGAPPEGNTLNRAPITENGLGPVEILASGFEETIGLAVDEDTNEIWVSDLGGEVRLVNLQTREERVTGKYGWLTGIALLRQ</sequence>
<dbReference type="SUPFAM" id="SSF63829">
    <property type="entry name" value="Calcium-dependent phosphotriesterase"/>
    <property type="match status" value="1"/>
</dbReference>
<dbReference type="SMART" id="SM00135">
    <property type="entry name" value="LY"/>
    <property type="match status" value="3"/>
</dbReference>
<dbReference type="Gene3D" id="2.120.10.30">
    <property type="entry name" value="TolB, C-terminal domain"/>
    <property type="match status" value="2"/>
</dbReference>
<dbReference type="EMBL" id="JALHAT010000079">
    <property type="protein sequence ID" value="MCJ1962958.1"/>
    <property type="molecule type" value="Genomic_DNA"/>
</dbReference>
<evidence type="ECO:0000313" key="1">
    <source>
        <dbReference type="EMBL" id="MCJ1962958.1"/>
    </source>
</evidence>
<dbReference type="Proteomes" id="UP001162802">
    <property type="component" value="Unassembled WGS sequence"/>
</dbReference>
<reference evidence="1" key="1">
    <citation type="submission" date="2022-03" db="EMBL/GenBank/DDBJ databases">
        <title>Identification of a novel bacterium isolated from mangrove sediments.</title>
        <authorList>
            <person name="Pan X."/>
        </authorList>
    </citation>
    <scope>NUCLEOTIDE SEQUENCE</scope>
    <source>
        <strain evidence="1">B2637</strain>
    </source>
</reference>
<evidence type="ECO:0008006" key="3">
    <source>
        <dbReference type="Google" id="ProtNLM"/>
    </source>
</evidence>
<dbReference type="PANTHER" id="PTHR46513">
    <property type="entry name" value="VITELLOGENIN RECEPTOR-LIKE PROTEIN-RELATED-RELATED"/>
    <property type="match status" value="1"/>
</dbReference>
<accession>A0ABT0AIC4</accession>
<dbReference type="InterPro" id="IPR011042">
    <property type="entry name" value="6-blade_b-propeller_TolB-like"/>
</dbReference>
<dbReference type="InterPro" id="IPR050778">
    <property type="entry name" value="Cueball_EGF_LRP_Nidogen"/>
</dbReference>
<dbReference type="InterPro" id="IPR000033">
    <property type="entry name" value="LDLR_classB_rpt"/>
</dbReference>
<protein>
    <recommendedName>
        <fullName evidence="3">3-hydroxyacyl-CoA dehydrogenase</fullName>
    </recommendedName>
</protein>
<keyword evidence="2" id="KW-1185">Reference proteome</keyword>
<name>A0ABT0AIC4_9SPHN</name>
<dbReference type="PROSITE" id="PS51120">
    <property type="entry name" value="LDLRB"/>
    <property type="match status" value="1"/>
</dbReference>
<organism evidence="1 2">
    <name type="scientific">Novosphingobium mangrovi</name>
    <name type="common">ex Hu et al. 2023</name>
    <dbReference type="NCBI Taxonomy" id="2930094"/>
    <lineage>
        <taxon>Bacteria</taxon>
        <taxon>Pseudomonadati</taxon>
        <taxon>Pseudomonadota</taxon>
        <taxon>Alphaproteobacteria</taxon>
        <taxon>Sphingomonadales</taxon>
        <taxon>Sphingomonadaceae</taxon>
        <taxon>Novosphingobium</taxon>
    </lineage>
</organism>